<dbReference type="InterPro" id="IPR043580">
    <property type="entry name" value="CUTINASE_1"/>
</dbReference>
<dbReference type="Gene3D" id="3.40.50.1820">
    <property type="entry name" value="alpha/beta hydrolase"/>
    <property type="match status" value="1"/>
</dbReference>
<name>A0A6S6W248_9PLEO</name>
<dbReference type="GO" id="GO:0005576">
    <property type="term" value="C:extracellular region"/>
    <property type="evidence" value="ECO:0007669"/>
    <property type="project" value="UniProtKB-SubCell"/>
</dbReference>
<dbReference type="GO" id="GO:0050525">
    <property type="term" value="F:cutinase activity"/>
    <property type="evidence" value="ECO:0007669"/>
    <property type="project" value="UniProtKB-UniRule"/>
</dbReference>
<dbReference type="Pfam" id="PF01083">
    <property type="entry name" value="Cutinase"/>
    <property type="match status" value="1"/>
</dbReference>
<dbReference type="PANTHER" id="PTHR48250:SF3">
    <property type="entry name" value="CUTINASE 1-RELATED"/>
    <property type="match status" value="1"/>
</dbReference>
<evidence type="ECO:0000256" key="8">
    <source>
        <dbReference type="ARBA" id="ARBA00023157"/>
    </source>
</evidence>
<proteinExistence type="inferred from homology"/>
<dbReference type="PRINTS" id="PR00129">
    <property type="entry name" value="CUTINASE"/>
</dbReference>
<evidence type="ECO:0000256" key="7">
    <source>
        <dbReference type="ARBA" id="ARBA00022801"/>
    </source>
</evidence>
<evidence type="ECO:0000313" key="13">
    <source>
        <dbReference type="EMBL" id="CAE7173887.1"/>
    </source>
</evidence>
<keyword evidence="7 12" id="KW-0378">Hydrolase</keyword>
<dbReference type="EC" id="3.1.1.74" evidence="3 12"/>
<evidence type="ECO:0000256" key="1">
    <source>
        <dbReference type="ARBA" id="ARBA00004613"/>
    </source>
</evidence>
<evidence type="ECO:0000256" key="2">
    <source>
        <dbReference type="ARBA" id="ARBA00007534"/>
    </source>
</evidence>
<accession>A0A6S6W248</accession>
<dbReference type="FunFam" id="3.40.50.1820:FF:000235">
    <property type="entry name" value="Cutinase 1"/>
    <property type="match status" value="1"/>
</dbReference>
<dbReference type="SMART" id="SM01110">
    <property type="entry name" value="Cutinase"/>
    <property type="match status" value="1"/>
</dbReference>
<dbReference type="AlphaFoldDB" id="A0A6S6W248"/>
<dbReference type="InterPro" id="IPR011150">
    <property type="entry name" value="Cutinase_monf"/>
</dbReference>
<organism evidence="13 14">
    <name type="scientific">Pyrenophora teres f. teres</name>
    <dbReference type="NCBI Taxonomy" id="97479"/>
    <lineage>
        <taxon>Eukaryota</taxon>
        <taxon>Fungi</taxon>
        <taxon>Dikarya</taxon>
        <taxon>Ascomycota</taxon>
        <taxon>Pezizomycotina</taxon>
        <taxon>Dothideomycetes</taxon>
        <taxon>Pleosporomycetidae</taxon>
        <taxon>Pleosporales</taxon>
        <taxon>Pleosporineae</taxon>
        <taxon>Pleosporaceae</taxon>
        <taxon>Pyrenophora</taxon>
    </lineage>
</organism>
<protein>
    <recommendedName>
        <fullName evidence="11 12">Cutinase</fullName>
        <ecNumber evidence="3 12">3.1.1.74</ecNumber>
    </recommendedName>
</protein>
<keyword evidence="8" id="KW-1015">Disulfide bond</keyword>
<evidence type="ECO:0000256" key="4">
    <source>
        <dbReference type="ARBA" id="ARBA00022487"/>
    </source>
</evidence>
<dbReference type="EMBL" id="HG992981">
    <property type="protein sequence ID" value="CAE7173887.1"/>
    <property type="molecule type" value="Genomic_DNA"/>
</dbReference>
<keyword evidence="4 12" id="KW-0719">Serine esterase</keyword>
<dbReference type="PROSITE" id="PS00155">
    <property type="entry name" value="CUTINASE_1"/>
    <property type="match status" value="1"/>
</dbReference>
<dbReference type="Proteomes" id="UP000472372">
    <property type="component" value="Chromosome 5"/>
</dbReference>
<keyword evidence="6" id="KW-0732">Signal</keyword>
<evidence type="ECO:0000256" key="6">
    <source>
        <dbReference type="ARBA" id="ARBA00022729"/>
    </source>
</evidence>
<evidence type="ECO:0000256" key="3">
    <source>
        <dbReference type="ARBA" id="ARBA00013095"/>
    </source>
</evidence>
<dbReference type="GO" id="GO:0016052">
    <property type="term" value="P:carbohydrate catabolic process"/>
    <property type="evidence" value="ECO:0007669"/>
    <property type="project" value="TreeGrafter"/>
</dbReference>
<dbReference type="SUPFAM" id="SSF53474">
    <property type="entry name" value="alpha/beta-Hydrolases"/>
    <property type="match status" value="1"/>
</dbReference>
<evidence type="ECO:0000256" key="9">
    <source>
        <dbReference type="ARBA" id="ARBA00034045"/>
    </source>
</evidence>
<dbReference type="InterPro" id="IPR029058">
    <property type="entry name" value="AB_hydrolase_fold"/>
</dbReference>
<comment type="subcellular location">
    <subcellularLocation>
        <location evidence="1 12">Secreted</location>
    </subcellularLocation>
</comment>
<comment type="function">
    <text evidence="10">Catalyzes the hydrolysis of complex carboxylic polyesters found in the cell wall of plants. Degrades cutin, a macromolecule that forms the structure of the plant cuticle. Allows pathogenic fungi to penetrate through the cuticular barrier into the host plant during the initial stage of fungal infection.</text>
</comment>
<keyword evidence="5 12" id="KW-0964">Secreted</keyword>
<sequence>MKFASLFMLAALAAASPIAPATHSPKNEIGVSDNEAELQTRQLGFLTATSNDLLDGQARDCPKVIYIFARASVEPGNMGLTTGPAVASVLQSNYGASNVWVQGVGGQYTANYDWNFLPGGTSQAAVDEAIGLFQLANQKCPGTPIVAGGYSQGTAVIAGAVPRLTRTVRNQIKGIVLFGYTQNAQNHGGIYGYPSANLKVYCAMGDLLCEGILMVTIAHFSYEDDALGPAPEFLESKIDRY</sequence>
<evidence type="ECO:0000313" key="14">
    <source>
        <dbReference type="Proteomes" id="UP000472372"/>
    </source>
</evidence>
<evidence type="ECO:0000256" key="12">
    <source>
        <dbReference type="RuleBase" id="RU361263"/>
    </source>
</evidence>
<dbReference type="InterPro" id="IPR000675">
    <property type="entry name" value="Cutinase/axe"/>
</dbReference>
<dbReference type="PANTHER" id="PTHR48250">
    <property type="entry name" value="CUTINASE 2-RELATED"/>
    <property type="match status" value="1"/>
</dbReference>
<comment type="similarity">
    <text evidence="2 12">Belongs to the cutinase family.</text>
</comment>
<evidence type="ECO:0000256" key="11">
    <source>
        <dbReference type="ARBA" id="ARBA00074522"/>
    </source>
</evidence>
<reference evidence="13" key="1">
    <citation type="submission" date="2021-02" db="EMBL/GenBank/DDBJ databases">
        <authorList>
            <person name="Syme A R."/>
            <person name="Syme A R."/>
            <person name="Moolhuijzen P."/>
        </authorList>
    </citation>
    <scope>NUCLEOTIDE SEQUENCE</scope>
    <source>
        <strain evidence="13">W1-1</strain>
    </source>
</reference>
<comment type="catalytic activity">
    <reaction evidence="9 12">
        <text>cutin + H2O = cutin monomers.</text>
        <dbReference type="EC" id="3.1.1.74"/>
    </reaction>
</comment>
<evidence type="ECO:0000256" key="10">
    <source>
        <dbReference type="ARBA" id="ARBA00057514"/>
    </source>
</evidence>
<evidence type="ECO:0000256" key="5">
    <source>
        <dbReference type="ARBA" id="ARBA00022525"/>
    </source>
</evidence>
<gene>
    <name evidence="13" type="ORF">PTTW11_05524</name>
</gene>